<dbReference type="InterPro" id="IPR029058">
    <property type="entry name" value="AB_hydrolase_fold"/>
</dbReference>
<dbReference type="EMBL" id="JACIJE010000001">
    <property type="protein sequence ID" value="MBB5688532.1"/>
    <property type="molecule type" value="Genomic_DNA"/>
</dbReference>
<dbReference type="PANTHER" id="PTHR46623:SF10">
    <property type="entry name" value="CARBOXYMETHYLENEBUTENOLIDASE HOMOLOG"/>
    <property type="match status" value="1"/>
</dbReference>
<dbReference type="Gene3D" id="3.40.50.1820">
    <property type="entry name" value="alpha/beta hydrolase"/>
    <property type="match status" value="1"/>
</dbReference>
<name>A0A840Y1L9_9PROT</name>
<dbReference type="InterPro" id="IPR002925">
    <property type="entry name" value="Dienelactn_hydro"/>
</dbReference>
<dbReference type="Pfam" id="PF01738">
    <property type="entry name" value="DLH"/>
    <property type="match status" value="1"/>
</dbReference>
<dbReference type="GO" id="GO:0008806">
    <property type="term" value="F:carboxymethylenebutenolidase activity"/>
    <property type="evidence" value="ECO:0007669"/>
    <property type="project" value="UniProtKB-EC"/>
</dbReference>
<accession>A0A840Y1L9</accession>
<reference evidence="2 3" key="1">
    <citation type="submission" date="2020-08" db="EMBL/GenBank/DDBJ databases">
        <title>Genomic Encyclopedia of Type Strains, Phase IV (KMG-IV): sequencing the most valuable type-strain genomes for metagenomic binning, comparative biology and taxonomic classification.</title>
        <authorList>
            <person name="Goeker M."/>
        </authorList>
    </citation>
    <scope>NUCLEOTIDE SEQUENCE [LARGE SCALE GENOMIC DNA]</scope>
    <source>
        <strain evidence="2 3">DSM 25895</strain>
    </source>
</reference>
<dbReference type="InterPro" id="IPR051049">
    <property type="entry name" value="Dienelactone_hydrolase-like"/>
</dbReference>
<protein>
    <submittedName>
        <fullName evidence="2">Carboxymethylenebutenolidase</fullName>
        <ecNumber evidence="2">3.1.1.45</ecNumber>
    </submittedName>
</protein>
<dbReference type="RefSeq" id="WP_184481200.1">
    <property type="nucleotide sequence ID" value="NZ_JAAEDJ010000042.1"/>
</dbReference>
<sequence>MIETTEDIPTRAGAMETFIVRPERGAPAPAVLMLMDAPGIREELRNMARRLAATGYCVLLPNLYYRAGRDTLFGPGVMIEGDPERARMRAIRTKMTIPPVMEDVADMIGFLDRAGIAAQGPIGVHGYCMSGPYALAAAARYPGRIAAAASFYGTWLVSDAEESPHLTFARGRAELYIACAEHDDLAPLPMVEELRRHFEAAGAPGEIEIHAGVHHGFAFPSRWCYDRDAAERHWERLIALYRRRLSAA</sequence>
<feature type="domain" description="Dienelactone hydrolase" evidence="1">
    <location>
        <begin position="15"/>
        <end position="242"/>
    </location>
</feature>
<keyword evidence="3" id="KW-1185">Reference proteome</keyword>
<dbReference type="SUPFAM" id="SSF53474">
    <property type="entry name" value="alpha/beta-Hydrolases"/>
    <property type="match status" value="1"/>
</dbReference>
<proteinExistence type="predicted"/>
<evidence type="ECO:0000313" key="3">
    <source>
        <dbReference type="Proteomes" id="UP000562254"/>
    </source>
</evidence>
<keyword evidence="2" id="KW-0378">Hydrolase</keyword>
<evidence type="ECO:0000259" key="1">
    <source>
        <dbReference type="Pfam" id="PF01738"/>
    </source>
</evidence>
<dbReference type="Proteomes" id="UP000562254">
    <property type="component" value="Unassembled WGS sequence"/>
</dbReference>
<comment type="caution">
    <text evidence="2">The sequence shown here is derived from an EMBL/GenBank/DDBJ whole genome shotgun (WGS) entry which is preliminary data.</text>
</comment>
<dbReference type="EC" id="3.1.1.45" evidence="2"/>
<evidence type="ECO:0000313" key="2">
    <source>
        <dbReference type="EMBL" id="MBB5688532.1"/>
    </source>
</evidence>
<organism evidence="2 3">
    <name type="scientific">Neoroseomonas alkaliterrae</name>
    <dbReference type="NCBI Taxonomy" id="1452450"/>
    <lineage>
        <taxon>Bacteria</taxon>
        <taxon>Pseudomonadati</taxon>
        <taxon>Pseudomonadota</taxon>
        <taxon>Alphaproteobacteria</taxon>
        <taxon>Acetobacterales</taxon>
        <taxon>Acetobacteraceae</taxon>
        <taxon>Neoroseomonas</taxon>
    </lineage>
</organism>
<dbReference type="PANTHER" id="PTHR46623">
    <property type="entry name" value="CARBOXYMETHYLENEBUTENOLIDASE-RELATED"/>
    <property type="match status" value="1"/>
</dbReference>
<dbReference type="AlphaFoldDB" id="A0A840Y1L9"/>
<gene>
    <name evidence="2" type="ORF">FHS88_000642</name>
</gene>